<dbReference type="InterPro" id="IPR008969">
    <property type="entry name" value="CarboxyPept-like_regulatory"/>
</dbReference>
<protein>
    <submittedName>
        <fullName evidence="1">Uncharacterized protein</fullName>
    </submittedName>
</protein>
<gene>
    <name evidence="1" type="ORF">RM545_05545</name>
</gene>
<dbReference type="RefSeq" id="WP_311494326.1">
    <property type="nucleotide sequence ID" value="NZ_JAVRHO010000006.1"/>
</dbReference>
<dbReference type="SUPFAM" id="SSF49464">
    <property type="entry name" value="Carboxypeptidase regulatory domain-like"/>
    <property type="match status" value="1"/>
</dbReference>
<organism evidence="1 2">
    <name type="scientific">Autumnicola lenta</name>
    <dbReference type="NCBI Taxonomy" id="3075593"/>
    <lineage>
        <taxon>Bacteria</taxon>
        <taxon>Pseudomonadati</taxon>
        <taxon>Bacteroidota</taxon>
        <taxon>Flavobacteriia</taxon>
        <taxon>Flavobacteriales</taxon>
        <taxon>Flavobacteriaceae</taxon>
        <taxon>Autumnicola</taxon>
    </lineage>
</organism>
<dbReference type="EMBL" id="JAVRHO010000006">
    <property type="protein sequence ID" value="MDT0646147.1"/>
    <property type="molecule type" value="Genomic_DNA"/>
</dbReference>
<comment type="caution">
    <text evidence="1">The sequence shown here is derived from an EMBL/GenBank/DDBJ whole genome shotgun (WGS) entry which is preliminary data.</text>
</comment>
<dbReference type="Proteomes" id="UP001245285">
    <property type="component" value="Unassembled WGS sequence"/>
</dbReference>
<evidence type="ECO:0000313" key="1">
    <source>
        <dbReference type="EMBL" id="MDT0646147.1"/>
    </source>
</evidence>
<sequence length="265" mass="30165">MEVAVRHFFILFFVLLPAVMGAQESRTVLDGRILVPPGDDAGGITIFNKNLRSGTVTDGNGDFQILARQGDSLVFSAVQFEDFAITVTENLMEERVMTVNLNAAVNDLPEVKISDLSGIIEVDVKRIRVVGGEKEWVSTPELQRLKSMPQRYRSGYVRNDAMGNVTASDYQGLNFANIFRALFKEYGKNGRKEEKLSPQKLADQIWLRMGEDYFVETLNIAGEHTNQFLLYVIDNGLTQEFLNTKNDLEIMQFLFEQKEQYRQEF</sequence>
<keyword evidence="2" id="KW-1185">Reference proteome</keyword>
<proteinExistence type="predicted"/>
<accession>A0ABU3CIG1</accession>
<reference evidence="1 2" key="1">
    <citation type="submission" date="2023-09" db="EMBL/GenBank/DDBJ databases">
        <authorList>
            <person name="Rey-Velasco X."/>
        </authorList>
    </citation>
    <scope>NUCLEOTIDE SEQUENCE [LARGE SCALE GENOMIC DNA]</scope>
    <source>
        <strain evidence="1 2">F260</strain>
    </source>
</reference>
<name>A0ABU3CIG1_9FLAO</name>
<evidence type="ECO:0000313" key="2">
    <source>
        <dbReference type="Proteomes" id="UP001245285"/>
    </source>
</evidence>